<dbReference type="PANTHER" id="PTHR24029">
    <property type="entry name" value="UVRABC SYSTEM PROTEIN B"/>
    <property type="match status" value="1"/>
</dbReference>
<dbReference type="CDD" id="cd17916">
    <property type="entry name" value="DEXHc_UvrB"/>
    <property type="match status" value="1"/>
</dbReference>
<dbReference type="SMART" id="SM00490">
    <property type="entry name" value="HELICc"/>
    <property type="match status" value="1"/>
</dbReference>
<keyword evidence="8 12" id="KW-0267">Excision nuclease</keyword>
<dbReference type="GO" id="GO:0016887">
    <property type="term" value="F:ATP hydrolysis activity"/>
    <property type="evidence" value="ECO:0007669"/>
    <property type="project" value="InterPro"/>
</dbReference>
<dbReference type="PROSITE" id="PS51192">
    <property type="entry name" value="HELICASE_ATP_BIND_1"/>
    <property type="match status" value="1"/>
</dbReference>
<evidence type="ECO:0000256" key="14">
    <source>
        <dbReference type="SAM" id="Coils"/>
    </source>
</evidence>
<dbReference type="SUPFAM" id="SSF52540">
    <property type="entry name" value="P-loop containing nucleoside triphosphate hydrolases"/>
    <property type="match status" value="2"/>
</dbReference>
<dbReference type="RefSeq" id="WP_088444149.1">
    <property type="nucleotide sequence ID" value="NZ_CP021991.1"/>
</dbReference>
<dbReference type="InterPro" id="IPR006935">
    <property type="entry name" value="Helicase/UvrB_N"/>
</dbReference>
<dbReference type="Proteomes" id="UP000197054">
    <property type="component" value="Chromosome"/>
</dbReference>
<dbReference type="Pfam" id="PF17757">
    <property type="entry name" value="UvrB_inter"/>
    <property type="match status" value="1"/>
</dbReference>
<feature type="domain" description="Helicase C-terminal" evidence="17">
    <location>
        <begin position="436"/>
        <end position="598"/>
    </location>
</feature>
<dbReference type="InterPro" id="IPR036876">
    <property type="entry name" value="UVR_dom_sf"/>
</dbReference>
<evidence type="ECO:0000256" key="8">
    <source>
        <dbReference type="ARBA" id="ARBA00022881"/>
    </source>
</evidence>
<evidence type="ECO:0000256" key="10">
    <source>
        <dbReference type="ARBA" id="ARBA00026033"/>
    </source>
</evidence>
<dbReference type="GO" id="GO:0005737">
    <property type="term" value="C:cytoplasm"/>
    <property type="evidence" value="ECO:0007669"/>
    <property type="project" value="UniProtKB-SubCell"/>
</dbReference>
<evidence type="ECO:0000256" key="6">
    <source>
        <dbReference type="ARBA" id="ARBA00022769"/>
    </source>
</evidence>
<dbReference type="InterPro" id="IPR024759">
    <property type="entry name" value="UvrB_YAD/RRR_dom"/>
</dbReference>
<dbReference type="PROSITE" id="PS50151">
    <property type="entry name" value="UVR"/>
    <property type="match status" value="1"/>
</dbReference>
<evidence type="ECO:0000313" key="18">
    <source>
        <dbReference type="EMBL" id="ASD29836.1"/>
    </source>
</evidence>
<dbReference type="GO" id="GO:0009380">
    <property type="term" value="C:excinuclease repair complex"/>
    <property type="evidence" value="ECO:0007669"/>
    <property type="project" value="InterPro"/>
</dbReference>
<feature type="coiled-coil region" evidence="14">
    <location>
        <begin position="613"/>
        <end position="640"/>
    </location>
</feature>
<comment type="subunit">
    <text evidence="10 12 13">Forms a heterotetramer with UvrA during the search for lesions. Interacts with UvrC in an incision complex.</text>
</comment>
<evidence type="ECO:0000256" key="11">
    <source>
        <dbReference type="ARBA" id="ARBA00029504"/>
    </source>
</evidence>
<comment type="similarity">
    <text evidence="2 12 13">Belongs to the UvrB family.</text>
</comment>
<dbReference type="Gene3D" id="4.10.860.10">
    <property type="entry name" value="UVR domain"/>
    <property type="match status" value="1"/>
</dbReference>
<feature type="short sequence motif" description="Beta-hairpin" evidence="12">
    <location>
        <begin position="94"/>
        <end position="117"/>
    </location>
</feature>
<dbReference type="GO" id="GO:0009381">
    <property type="term" value="F:excinuclease ABC activity"/>
    <property type="evidence" value="ECO:0007669"/>
    <property type="project" value="UniProtKB-UniRule"/>
</dbReference>
<evidence type="ECO:0000313" key="19">
    <source>
        <dbReference type="Proteomes" id="UP000197054"/>
    </source>
</evidence>
<dbReference type="Pfam" id="PF12344">
    <property type="entry name" value="UvrB"/>
    <property type="match status" value="1"/>
</dbReference>
<evidence type="ECO:0000256" key="3">
    <source>
        <dbReference type="ARBA" id="ARBA00022490"/>
    </source>
</evidence>
<dbReference type="NCBIfam" id="TIGR00631">
    <property type="entry name" value="uvrb"/>
    <property type="match status" value="1"/>
</dbReference>
<dbReference type="Gene3D" id="3.40.50.300">
    <property type="entry name" value="P-loop containing nucleotide triphosphate hydrolases"/>
    <property type="match status" value="3"/>
</dbReference>
<comment type="domain">
    <text evidence="12">The beta-hairpin motif is involved in DNA binding.</text>
</comment>
<keyword evidence="4 12" id="KW-0547">Nucleotide-binding</keyword>
<feature type="domain" description="UVR" evidence="15">
    <location>
        <begin position="624"/>
        <end position="659"/>
    </location>
</feature>
<keyword evidence="5 12" id="KW-0227">DNA damage</keyword>
<dbReference type="PANTHER" id="PTHR24029:SF0">
    <property type="entry name" value="UVRABC SYSTEM PROTEIN B"/>
    <property type="match status" value="1"/>
</dbReference>
<accession>A0AAC9T0S1</accession>
<dbReference type="InterPro" id="IPR027417">
    <property type="entry name" value="P-loop_NTPase"/>
</dbReference>
<dbReference type="NCBIfam" id="NF003673">
    <property type="entry name" value="PRK05298.1"/>
    <property type="match status" value="1"/>
</dbReference>
<keyword evidence="14" id="KW-0175">Coiled coil</keyword>
<dbReference type="HAMAP" id="MF_00204">
    <property type="entry name" value="UvrB"/>
    <property type="match status" value="1"/>
</dbReference>
<organism evidence="18 19">
    <name type="scientific">Ureaplasma parvum</name>
    <name type="common">Ureaplasma urealyticum biotype 1</name>
    <dbReference type="NCBI Taxonomy" id="134821"/>
    <lineage>
        <taxon>Bacteria</taxon>
        <taxon>Bacillati</taxon>
        <taxon>Mycoplasmatota</taxon>
        <taxon>Mycoplasmoidales</taxon>
        <taxon>Mycoplasmoidaceae</taxon>
        <taxon>Ureaplasma</taxon>
    </lineage>
</organism>
<dbReference type="Pfam" id="PF04851">
    <property type="entry name" value="ResIII"/>
    <property type="match status" value="1"/>
</dbReference>
<dbReference type="SMART" id="SM00487">
    <property type="entry name" value="DEXDc"/>
    <property type="match status" value="1"/>
</dbReference>
<keyword evidence="3 12" id="KW-0963">Cytoplasm</keyword>
<dbReference type="SUPFAM" id="SSF46600">
    <property type="entry name" value="C-terminal UvrC-binding domain of UvrB"/>
    <property type="match status" value="1"/>
</dbReference>
<dbReference type="GO" id="GO:0005524">
    <property type="term" value="F:ATP binding"/>
    <property type="evidence" value="ECO:0007669"/>
    <property type="project" value="UniProtKB-UniRule"/>
</dbReference>
<sequence>MDDFKKFELISDYKPAGDQQKAIDKMVNNINQGIQRQVLLGATGTGKTFSVANVIAKTQLKTLVLAHNKTLAAQLFAELKEMFPHNKVEYFVSYFDYYQPEAYKPITDTYIEKDSVTNAEIEMMRLSTINSLATRNDVIVVASVACIYASVSPIEFTKKNLYLHVGELIEFEQIKYKLVQLGYERKDYDLVPGTFRIRGDLIEIMSGYSDKFKIRISMFGNEVESIDLCDPITNNIISKEQRFILRSASEYIFDDSRLAIAIENIKNELDERVKFFLKNNQLIEAQRIEQRTKQDLESIVEFGFCSGVENYYRHLEHREPFQTPWTIFDFFSYNNQDWLLIVDESHISLPQVKGMHNTDRSRKQTLVEYGFRLPSALDNRPLNYDEFNKKLSKTIYVSATPNDEEIALSDNHIVSQIVRPTGLLDPIIEIRKTEHQIDDLINELMLLKNKNQRAFITVMTIRMAEDLTNYLNNTKIKAAYLHNELKTLERSVIINKLRKGIYDCVVGINLLREGLDVPEVAGVFIFDADKPGFFRSDKSLIQIIGRAARNADGKVIMYADVITQAMQTAINETKRRREIQLAFNLKHNIIPKTIIKPIHEDLSGHDYKQNAELYAAKASKNEYNQKIKELKKKMEEAAKKREYEVAAQYRDMIVELEAIKQSVKSK</sequence>
<dbReference type="EMBL" id="CP021991">
    <property type="protein sequence ID" value="ASD29836.1"/>
    <property type="molecule type" value="Genomic_DNA"/>
</dbReference>
<dbReference type="InterPro" id="IPR004807">
    <property type="entry name" value="UvrB"/>
</dbReference>
<keyword evidence="7 12" id="KW-0067">ATP-binding</keyword>
<reference evidence="18 19" key="1">
    <citation type="submission" date="2017-06" db="EMBL/GenBank/DDBJ databases">
        <title>Genome Sequencing and Comparative Genomics Analysis of Five Ureaplasma Urealyticums with Different Drug Resistance.</title>
        <authorList>
            <person name="Ma L."/>
            <person name="Jia T."/>
        </authorList>
    </citation>
    <scope>NUCLEOTIDE SEQUENCE [LARGE SCALE GENOMIC DNA]</scope>
    <source>
        <strain evidence="19">hebnu uu3</strain>
    </source>
</reference>
<gene>
    <name evidence="12" type="primary">uvrB</name>
    <name evidence="18" type="ORF">CEG42_01110</name>
</gene>
<evidence type="ECO:0000256" key="5">
    <source>
        <dbReference type="ARBA" id="ARBA00022763"/>
    </source>
</evidence>
<dbReference type="GO" id="GO:0006289">
    <property type="term" value="P:nucleotide-excision repair"/>
    <property type="evidence" value="ECO:0007669"/>
    <property type="project" value="UniProtKB-UniRule"/>
</dbReference>
<comment type="subcellular location">
    <subcellularLocation>
        <location evidence="1 12 13">Cytoplasm</location>
    </subcellularLocation>
</comment>
<dbReference type="AlphaFoldDB" id="A0AAC9T0S1"/>
<dbReference type="InterPro" id="IPR001943">
    <property type="entry name" value="UVR_dom"/>
</dbReference>
<dbReference type="GO" id="GO:0003677">
    <property type="term" value="F:DNA binding"/>
    <property type="evidence" value="ECO:0007669"/>
    <property type="project" value="UniProtKB-UniRule"/>
</dbReference>
<dbReference type="InterPro" id="IPR014001">
    <property type="entry name" value="Helicase_ATP-bd"/>
</dbReference>
<dbReference type="InterPro" id="IPR001650">
    <property type="entry name" value="Helicase_C-like"/>
</dbReference>
<evidence type="ECO:0000256" key="2">
    <source>
        <dbReference type="ARBA" id="ARBA00008533"/>
    </source>
</evidence>
<evidence type="ECO:0000259" key="17">
    <source>
        <dbReference type="PROSITE" id="PS51194"/>
    </source>
</evidence>
<name>A0AAC9T0S1_UREPR</name>
<keyword evidence="9 12" id="KW-0234">DNA repair</keyword>
<protein>
    <recommendedName>
        <fullName evidence="11 12">UvrABC system protein B</fullName>
        <shortName evidence="12">Protein UvrB</shortName>
    </recommendedName>
    <alternativeName>
        <fullName evidence="12">Excinuclease ABC subunit B</fullName>
    </alternativeName>
</protein>
<evidence type="ECO:0000256" key="4">
    <source>
        <dbReference type="ARBA" id="ARBA00022741"/>
    </source>
</evidence>
<dbReference type="Pfam" id="PF00271">
    <property type="entry name" value="Helicase_C"/>
    <property type="match status" value="1"/>
</dbReference>
<evidence type="ECO:0000259" key="15">
    <source>
        <dbReference type="PROSITE" id="PS50151"/>
    </source>
</evidence>
<dbReference type="InterPro" id="IPR041471">
    <property type="entry name" value="UvrB_inter"/>
</dbReference>
<dbReference type="GO" id="GO:0009432">
    <property type="term" value="P:SOS response"/>
    <property type="evidence" value="ECO:0007669"/>
    <property type="project" value="UniProtKB-UniRule"/>
</dbReference>
<keyword evidence="6 12" id="KW-0228">DNA excision</keyword>
<feature type="domain" description="Helicase ATP-binding" evidence="16">
    <location>
        <begin position="28"/>
        <end position="171"/>
    </location>
</feature>
<dbReference type="PROSITE" id="PS51194">
    <property type="entry name" value="HELICASE_CTER"/>
    <property type="match status" value="1"/>
</dbReference>
<keyword evidence="12 13" id="KW-0742">SOS response</keyword>
<evidence type="ECO:0000259" key="16">
    <source>
        <dbReference type="PROSITE" id="PS51192"/>
    </source>
</evidence>
<evidence type="ECO:0000256" key="7">
    <source>
        <dbReference type="ARBA" id="ARBA00022840"/>
    </source>
</evidence>
<evidence type="ECO:0000256" key="12">
    <source>
        <dbReference type="HAMAP-Rule" id="MF_00204"/>
    </source>
</evidence>
<feature type="binding site" evidence="12">
    <location>
        <begin position="41"/>
        <end position="48"/>
    </location>
    <ligand>
        <name>ATP</name>
        <dbReference type="ChEBI" id="CHEBI:30616"/>
    </ligand>
</feature>
<comment type="function">
    <text evidence="12">The UvrABC repair system catalyzes the recognition and processing of DNA lesions. A damage recognition complex composed of 2 UvrA and 2 UvrB subunits scans DNA for abnormalities. Upon binding of the UvrA(2)B(2) complex to a putative damaged site, the DNA wraps around one UvrB monomer. DNA wrap is dependent on ATP binding by UvrB and probably causes local melting of the DNA helix, facilitating insertion of UvrB beta-hairpin between the DNA strands. Then UvrB probes one DNA strand for the presence of a lesion. If a lesion is found the UvrA subunits dissociate and the UvrB-DNA preincision complex is formed. This complex is subsequently bound by UvrC and the second UvrB is released. If no lesion is found, the DNA wraps around the other UvrB subunit that will check the other stand for damage.</text>
</comment>
<evidence type="ECO:0000256" key="9">
    <source>
        <dbReference type="ARBA" id="ARBA00023204"/>
    </source>
</evidence>
<evidence type="ECO:0000256" key="1">
    <source>
        <dbReference type="ARBA" id="ARBA00004496"/>
    </source>
</evidence>
<evidence type="ECO:0000256" key="13">
    <source>
        <dbReference type="RuleBase" id="RU003587"/>
    </source>
</evidence>
<proteinExistence type="inferred from homology"/>
<dbReference type="Pfam" id="PF02151">
    <property type="entry name" value="UVR"/>
    <property type="match status" value="1"/>
</dbReference>